<reference evidence="2 3" key="1">
    <citation type="journal article" date="2018" name="Science">
        <title>The opium poppy genome and morphinan production.</title>
        <authorList>
            <person name="Guo L."/>
            <person name="Winzer T."/>
            <person name="Yang X."/>
            <person name="Li Y."/>
            <person name="Ning Z."/>
            <person name="He Z."/>
            <person name="Teodor R."/>
            <person name="Lu Y."/>
            <person name="Bowser T.A."/>
            <person name="Graham I.A."/>
            <person name="Ye K."/>
        </authorList>
    </citation>
    <scope>NUCLEOTIDE SEQUENCE [LARGE SCALE GENOMIC DNA]</scope>
    <source>
        <strain evidence="3">cv. HN1</strain>
        <tissue evidence="2">Leaves</tissue>
    </source>
</reference>
<keyword evidence="1" id="KW-0472">Membrane</keyword>
<accession>A0A4Y7IMC0</accession>
<gene>
    <name evidence="2" type="ORF">C5167_017683</name>
</gene>
<keyword evidence="1" id="KW-0812">Transmembrane</keyword>
<keyword evidence="3" id="KW-1185">Reference proteome</keyword>
<dbReference type="Gramene" id="RZC49256">
    <property type="protein sequence ID" value="RZC49256"/>
    <property type="gene ID" value="C5167_017683"/>
</dbReference>
<evidence type="ECO:0000313" key="2">
    <source>
        <dbReference type="EMBL" id="RZC49256.1"/>
    </source>
</evidence>
<evidence type="ECO:0000313" key="3">
    <source>
        <dbReference type="Proteomes" id="UP000316621"/>
    </source>
</evidence>
<organism evidence="2 3">
    <name type="scientific">Papaver somniferum</name>
    <name type="common">Opium poppy</name>
    <dbReference type="NCBI Taxonomy" id="3469"/>
    <lineage>
        <taxon>Eukaryota</taxon>
        <taxon>Viridiplantae</taxon>
        <taxon>Streptophyta</taxon>
        <taxon>Embryophyta</taxon>
        <taxon>Tracheophyta</taxon>
        <taxon>Spermatophyta</taxon>
        <taxon>Magnoliopsida</taxon>
        <taxon>Ranunculales</taxon>
        <taxon>Papaveraceae</taxon>
        <taxon>Papaveroideae</taxon>
        <taxon>Papaver</taxon>
    </lineage>
</organism>
<dbReference type="AlphaFoldDB" id="A0A4Y7IMC0"/>
<proteinExistence type="predicted"/>
<sequence>MIQNRKLLTGIRKFLHFSIDSLGLLKIFWVAIFSSH</sequence>
<name>A0A4Y7IMC0_PAPSO</name>
<keyword evidence="1" id="KW-1133">Transmembrane helix</keyword>
<evidence type="ECO:0000256" key="1">
    <source>
        <dbReference type="SAM" id="Phobius"/>
    </source>
</evidence>
<dbReference type="Proteomes" id="UP000316621">
    <property type="component" value="Chromosome 2"/>
</dbReference>
<dbReference type="EMBL" id="CM010716">
    <property type="protein sequence ID" value="RZC49256.1"/>
    <property type="molecule type" value="Genomic_DNA"/>
</dbReference>
<feature type="transmembrane region" description="Helical" evidence="1">
    <location>
        <begin position="14"/>
        <end position="33"/>
    </location>
</feature>
<protein>
    <submittedName>
        <fullName evidence="2">Uncharacterized protein</fullName>
    </submittedName>
</protein>